<feature type="domain" description="ABC transmembrane type-1" evidence="9">
    <location>
        <begin position="77"/>
        <end position="265"/>
    </location>
</feature>
<feature type="transmembrane region" description="Helical" evidence="8">
    <location>
        <begin position="145"/>
        <end position="169"/>
    </location>
</feature>
<keyword evidence="2 8" id="KW-0813">Transport</keyword>
<keyword evidence="6 8" id="KW-1133">Transmembrane helix</keyword>
<keyword evidence="4" id="KW-0997">Cell inner membrane</keyword>
<evidence type="ECO:0000256" key="7">
    <source>
        <dbReference type="ARBA" id="ARBA00023136"/>
    </source>
</evidence>
<evidence type="ECO:0000313" key="11">
    <source>
        <dbReference type="Proteomes" id="UP000268084"/>
    </source>
</evidence>
<gene>
    <name evidence="10" type="ORF">EH165_09665</name>
</gene>
<dbReference type="Gene3D" id="1.10.3720.10">
    <property type="entry name" value="MetI-like"/>
    <property type="match status" value="1"/>
</dbReference>
<name>A0A3G8ZNI5_9ACTN</name>
<feature type="transmembrane region" description="Helical" evidence="8">
    <location>
        <begin position="190"/>
        <end position="212"/>
    </location>
</feature>
<reference evidence="10 11" key="2">
    <citation type="submission" date="2018-12" db="EMBL/GenBank/DDBJ databases">
        <title>Nakamurella antarcticus sp. nov., isolated from Antarctica South Shetland Islands soil.</title>
        <authorList>
            <person name="Peng F."/>
        </authorList>
    </citation>
    <scope>NUCLEOTIDE SEQUENCE [LARGE SCALE GENOMIC DNA]</scope>
    <source>
        <strain evidence="10 11">S14-144</strain>
    </source>
</reference>
<feature type="transmembrane region" description="Helical" evidence="8">
    <location>
        <begin position="21"/>
        <end position="45"/>
    </location>
</feature>
<evidence type="ECO:0000256" key="2">
    <source>
        <dbReference type="ARBA" id="ARBA00022448"/>
    </source>
</evidence>
<dbReference type="Proteomes" id="UP000268084">
    <property type="component" value="Chromosome"/>
</dbReference>
<dbReference type="InterPro" id="IPR000515">
    <property type="entry name" value="MetI-like"/>
</dbReference>
<keyword evidence="7 8" id="KW-0472">Membrane</keyword>
<sequence length="282" mass="30031">MNTPTPPPLDSRARRGRSAAVGGGAAVLVVFALLPILALLIWAVAGQWRYPDLLPRSLSMRALERLFDPRQQIITGLLTSLGVAAAVTILACGIGYPAGRALGLYRFRGRRLVQFFLLAPVIVPGVAVTLGIQVFFIRFNLADTVVGVIAVQLMPTVPYAATVLAGAFANFDPDYERQARALGARPWRTFLHVTFPILRPALILAAVFTSLISWSEYILTFLIGGGQVKTLPLLLFSALSTSDTSSAAALAVLLALPPLLLVAVTSRCVRSGSVAAIGFARL</sequence>
<protein>
    <submittedName>
        <fullName evidence="10">ABC transporter permease subunit</fullName>
    </submittedName>
</protein>
<evidence type="ECO:0000256" key="1">
    <source>
        <dbReference type="ARBA" id="ARBA00004429"/>
    </source>
</evidence>
<comment type="similarity">
    <text evidence="8">Belongs to the binding-protein-dependent transport system permease family.</text>
</comment>
<dbReference type="AlphaFoldDB" id="A0A3G8ZNI5"/>
<evidence type="ECO:0000259" key="9">
    <source>
        <dbReference type="PROSITE" id="PS50928"/>
    </source>
</evidence>
<reference evidence="10 11" key="1">
    <citation type="submission" date="2018-11" db="EMBL/GenBank/DDBJ databases">
        <authorList>
            <person name="Da X."/>
        </authorList>
    </citation>
    <scope>NUCLEOTIDE SEQUENCE [LARGE SCALE GENOMIC DNA]</scope>
    <source>
        <strain evidence="10 11">S14-144</strain>
    </source>
</reference>
<feature type="transmembrane region" description="Helical" evidence="8">
    <location>
        <begin position="115"/>
        <end position="139"/>
    </location>
</feature>
<dbReference type="KEGG" id="nak:EH165_09665"/>
<dbReference type="PROSITE" id="PS50928">
    <property type="entry name" value="ABC_TM1"/>
    <property type="match status" value="1"/>
</dbReference>
<evidence type="ECO:0000313" key="10">
    <source>
        <dbReference type="EMBL" id="AZI58367.1"/>
    </source>
</evidence>
<evidence type="ECO:0000256" key="3">
    <source>
        <dbReference type="ARBA" id="ARBA00022475"/>
    </source>
</evidence>
<comment type="subcellular location">
    <subcellularLocation>
        <location evidence="1">Cell inner membrane</location>
        <topology evidence="1">Multi-pass membrane protein</topology>
    </subcellularLocation>
    <subcellularLocation>
        <location evidence="8">Cell membrane</location>
        <topology evidence="8">Multi-pass membrane protein</topology>
    </subcellularLocation>
</comment>
<dbReference type="PANTHER" id="PTHR43357:SF4">
    <property type="entry name" value="INNER MEMBRANE ABC TRANSPORTER PERMEASE PROTEIN YDCV"/>
    <property type="match status" value="1"/>
</dbReference>
<dbReference type="PANTHER" id="PTHR43357">
    <property type="entry name" value="INNER MEMBRANE ABC TRANSPORTER PERMEASE PROTEIN YDCV"/>
    <property type="match status" value="1"/>
</dbReference>
<organism evidence="10 11">
    <name type="scientific">Nakamurella antarctica</name>
    <dbReference type="NCBI Taxonomy" id="1902245"/>
    <lineage>
        <taxon>Bacteria</taxon>
        <taxon>Bacillati</taxon>
        <taxon>Actinomycetota</taxon>
        <taxon>Actinomycetes</taxon>
        <taxon>Nakamurellales</taxon>
        <taxon>Nakamurellaceae</taxon>
        <taxon>Nakamurella</taxon>
    </lineage>
</organism>
<feature type="transmembrane region" description="Helical" evidence="8">
    <location>
        <begin position="246"/>
        <end position="264"/>
    </location>
</feature>
<dbReference type="CDD" id="cd06261">
    <property type="entry name" value="TM_PBP2"/>
    <property type="match status" value="1"/>
</dbReference>
<evidence type="ECO:0000256" key="6">
    <source>
        <dbReference type="ARBA" id="ARBA00022989"/>
    </source>
</evidence>
<dbReference type="SUPFAM" id="SSF161098">
    <property type="entry name" value="MetI-like"/>
    <property type="match status" value="1"/>
</dbReference>
<keyword evidence="11" id="KW-1185">Reference proteome</keyword>
<dbReference type="InterPro" id="IPR035906">
    <property type="entry name" value="MetI-like_sf"/>
</dbReference>
<dbReference type="RefSeq" id="WP_124799276.1">
    <property type="nucleotide sequence ID" value="NZ_CP034170.1"/>
</dbReference>
<dbReference type="Pfam" id="PF00528">
    <property type="entry name" value="BPD_transp_1"/>
    <property type="match status" value="1"/>
</dbReference>
<proteinExistence type="inferred from homology"/>
<keyword evidence="3" id="KW-1003">Cell membrane</keyword>
<feature type="transmembrane region" description="Helical" evidence="8">
    <location>
        <begin position="73"/>
        <end position="94"/>
    </location>
</feature>
<evidence type="ECO:0000256" key="8">
    <source>
        <dbReference type="RuleBase" id="RU363032"/>
    </source>
</evidence>
<dbReference type="GO" id="GO:0055085">
    <property type="term" value="P:transmembrane transport"/>
    <property type="evidence" value="ECO:0007669"/>
    <property type="project" value="InterPro"/>
</dbReference>
<dbReference type="GO" id="GO:0005886">
    <property type="term" value="C:plasma membrane"/>
    <property type="evidence" value="ECO:0007669"/>
    <property type="project" value="UniProtKB-SubCell"/>
</dbReference>
<dbReference type="EMBL" id="CP034170">
    <property type="protein sequence ID" value="AZI58367.1"/>
    <property type="molecule type" value="Genomic_DNA"/>
</dbReference>
<feature type="transmembrane region" description="Helical" evidence="8">
    <location>
        <begin position="218"/>
        <end position="239"/>
    </location>
</feature>
<evidence type="ECO:0000256" key="4">
    <source>
        <dbReference type="ARBA" id="ARBA00022519"/>
    </source>
</evidence>
<evidence type="ECO:0000256" key="5">
    <source>
        <dbReference type="ARBA" id="ARBA00022692"/>
    </source>
</evidence>
<accession>A0A3G8ZNI5</accession>
<keyword evidence="5 8" id="KW-0812">Transmembrane</keyword>
<dbReference type="OrthoDB" id="9794684at2"/>